<dbReference type="EMBL" id="JAAKYA010000071">
    <property type="protein sequence ID" value="NGO39789.1"/>
    <property type="molecule type" value="Genomic_DNA"/>
</dbReference>
<keyword evidence="4" id="KW-0472">Membrane</keyword>
<gene>
    <name evidence="5" type="ORF">G4L39_10335</name>
</gene>
<accession>A0A6M1RQH0</accession>
<feature type="transmembrane region" description="Helical" evidence="4">
    <location>
        <begin position="197"/>
        <end position="215"/>
    </location>
</feature>
<feature type="transmembrane region" description="Helical" evidence="4">
    <location>
        <begin position="352"/>
        <end position="369"/>
    </location>
</feature>
<reference evidence="5 6" key="1">
    <citation type="submission" date="2020-02" db="EMBL/GenBank/DDBJ databases">
        <title>Draft genome sequence of Limisphaera ngatamarikiensis NGM72.4T, a thermophilic Verrucomicrobia grouped in subdivision 3.</title>
        <authorList>
            <person name="Carere C.R."/>
            <person name="Steen J."/>
            <person name="Hugenholtz P."/>
            <person name="Stott M.B."/>
        </authorList>
    </citation>
    <scope>NUCLEOTIDE SEQUENCE [LARGE SCALE GENOMIC DNA]</scope>
    <source>
        <strain evidence="5 6">NGM72.4</strain>
    </source>
</reference>
<evidence type="ECO:0000313" key="6">
    <source>
        <dbReference type="Proteomes" id="UP000477311"/>
    </source>
</evidence>
<dbReference type="Pfam" id="PF13432">
    <property type="entry name" value="TPR_16"/>
    <property type="match status" value="1"/>
</dbReference>
<feature type="transmembrane region" description="Helical" evidence="4">
    <location>
        <begin position="14"/>
        <end position="33"/>
    </location>
</feature>
<dbReference type="AlphaFoldDB" id="A0A6M1RQH0"/>
<feature type="repeat" description="TPR" evidence="3">
    <location>
        <begin position="844"/>
        <end position="877"/>
    </location>
</feature>
<keyword evidence="1" id="KW-0677">Repeat</keyword>
<dbReference type="Gene3D" id="1.25.40.10">
    <property type="entry name" value="Tetratricopeptide repeat domain"/>
    <property type="match status" value="3"/>
</dbReference>
<dbReference type="InterPro" id="IPR013105">
    <property type="entry name" value="TPR_2"/>
</dbReference>
<dbReference type="InterPro" id="IPR019734">
    <property type="entry name" value="TPR_rpt"/>
</dbReference>
<evidence type="ECO:0000256" key="4">
    <source>
        <dbReference type="SAM" id="Phobius"/>
    </source>
</evidence>
<keyword evidence="2 3" id="KW-0802">TPR repeat</keyword>
<evidence type="ECO:0000256" key="3">
    <source>
        <dbReference type="PROSITE-ProRule" id="PRU00339"/>
    </source>
</evidence>
<dbReference type="PANTHER" id="PTHR44858:SF1">
    <property type="entry name" value="UDP-N-ACETYLGLUCOSAMINE--PEPTIDE N-ACETYLGLUCOSAMINYLTRANSFERASE SPINDLY-RELATED"/>
    <property type="match status" value="1"/>
</dbReference>
<dbReference type="SUPFAM" id="SSF48452">
    <property type="entry name" value="TPR-like"/>
    <property type="match status" value="2"/>
</dbReference>
<feature type="repeat" description="TPR" evidence="3">
    <location>
        <begin position="618"/>
        <end position="651"/>
    </location>
</feature>
<evidence type="ECO:0000256" key="2">
    <source>
        <dbReference type="ARBA" id="ARBA00022803"/>
    </source>
</evidence>
<dbReference type="InterPro" id="IPR050498">
    <property type="entry name" value="Ycf3"/>
</dbReference>
<dbReference type="InterPro" id="IPR021280">
    <property type="entry name" value="TMEM260-like"/>
</dbReference>
<dbReference type="Pfam" id="PF07719">
    <property type="entry name" value="TPR_2"/>
    <property type="match status" value="1"/>
</dbReference>
<sequence length="964" mass="109249">MTTQPQAMQQERRFVSVTLPWAVAGTALLLYLLTLNRGLTVGNLLSVAGLNGLQWQPGLGSPVYTLLTWPLRWLPAGAVPVVLSVFSAACGAAVLGLLARCVALLPYDRTPLEQMAMRNEWGWLTGRRAWVPVVASCVMAGLHFPFWDRARDGGPAMFDLLLFAWVVRCLLEYRTDAREGWLNQAAFVYGLGMVENWVMVLLLPAFVGALMWVMGWSFFRVRFLVRVWWLGLAGCAFYLATPLLAKLHAEMTVPFWPAVKMVLAEQKNQLLGHVLYAREALVLAGLFSLIPLVVMAVRFRPLSGDISRVGSNLTNFSFHLLRGIFLVGGVWVALEPPVAASRMGLGTGFLPLHWLGALVVGYAAGYFLAVFGERRRSFRWTPAQQRRNRIVVAGVHVVLWVGAALLFYRNFPVILTADGRWLQQYARLVRETLPQRAAVLLSDDPLRLWPVASVLRKVPDGPAHLCVDTRLLTFPEYHEALRRWSDGAWPSLPTNAPSGPLDAGWLIDRLLRVAQERPVYYLHPSFGYYFEYFRPVPHGLVWELQPYDSATLLPPVMDRAAVEENLRFWRQTAQGALVQLRRALGIAGSTNLLDRVLVGLRVGRPVLTDVRLVAATYSRALTWLGVGLQRAGEWEAGAECFRQALELNPQNLVARINAEYNRSVREGRPTRVKLSGPVENQFRMYRNWDQVIGDNGLFDEPTFTYEQGRVFAQGLLFRQALREFERVRELDPEDLASRMWLGHLYLTVGHPERTLEVVGELRRAPDRFGLTFTNQIELLGLEGTARMMLGQREETHRLLQQAVGTGPTNHFLLAMCAQVYLRAGDWTNAIPLFDRQLLVMPNDTDAMMNKSYACLQAGRLEEAVEVLNRLLELQPNNHRALLNRAIARLRLGRLDESWQDYQQLLQLYPNVHQIHYGLAEIAWRRRDTNAALQHYEAYLEWAPRQTVEYSNVMERVRQLRGEGS</sequence>
<keyword evidence="4" id="KW-0812">Transmembrane</keyword>
<dbReference type="Proteomes" id="UP000477311">
    <property type="component" value="Unassembled WGS sequence"/>
</dbReference>
<feature type="transmembrane region" description="Helical" evidence="4">
    <location>
        <begin position="81"/>
        <end position="107"/>
    </location>
</feature>
<organism evidence="5 6">
    <name type="scientific">Limisphaera ngatamarikiensis</name>
    <dbReference type="NCBI Taxonomy" id="1324935"/>
    <lineage>
        <taxon>Bacteria</taxon>
        <taxon>Pseudomonadati</taxon>
        <taxon>Verrucomicrobiota</taxon>
        <taxon>Verrucomicrobiia</taxon>
        <taxon>Limisphaerales</taxon>
        <taxon>Limisphaeraceae</taxon>
        <taxon>Limisphaera</taxon>
    </lineage>
</organism>
<dbReference type="RefSeq" id="WP_165108015.1">
    <property type="nucleotide sequence ID" value="NZ_JAAKYA010000071.1"/>
</dbReference>
<evidence type="ECO:0000256" key="1">
    <source>
        <dbReference type="ARBA" id="ARBA00022737"/>
    </source>
</evidence>
<dbReference type="PROSITE" id="PS50005">
    <property type="entry name" value="TPR"/>
    <property type="match status" value="3"/>
</dbReference>
<dbReference type="PANTHER" id="PTHR44858">
    <property type="entry name" value="TETRATRICOPEPTIDE REPEAT PROTEIN 6"/>
    <property type="match status" value="1"/>
</dbReference>
<dbReference type="GO" id="GO:0046813">
    <property type="term" value="P:receptor-mediated virion attachment to host cell"/>
    <property type="evidence" value="ECO:0007669"/>
    <property type="project" value="TreeGrafter"/>
</dbReference>
<feature type="transmembrane region" description="Helical" evidence="4">
    <location>
        <begin position="227"/>
        <end position="245"/>
    </location>
</feature>
<dbReference type="InterPro" id="IPR011990">
    <property type="entry name" value="TPR-like_helical_dom_sf"/>
</dbReference>
<feature type="repeat" description="TPR" evidence="3">
    <location>
        <begin position="701"/>
        <end position="734"/>
    </location>
</feature>
<name>A0A6M1RQH0_9BACT</name>
<protein>
    <submittedName>
        <fullName evidence="5">Tetratricopeptide repeat protein</fullName>
    </submittedName>
</protein>
<proteinExistence type="predicted"/>
<feature type="transmembrane region" description="Helical" evidence="4">
    <location>
        <begin position="280"/>
        <end position="299"/>
    </location>
</feature>
<comment type="caution">
    <text evidence="5">The sequence shown here is derived from an EMBL/GenBank/DDBJ whole genome shotgun (WGS) entry which is preliminary data.</text>
</comment>
<feature type="transmembrane region" description="Helical" evidence="4">
    <location>
        <begin position="320"/>
        <end position="340"/>
    </location>
</feature>
<dbReference type="Pfam" id="PF14559">
    <property type="entry name" value="TPR_19"/>
    <property type="match status" value="1"/>
</dbReference>
<evidence type="ECO:0000313" key="5">
    <source>
        <dbReference type="EMBL" id="NGO39789.1"/>
    </source>
</evidence>
<dbReference type="GO" id="GO:0009279">
    <property type="term" value="C:cell outer membrane"/>
    <property type="evidence" value="ECO:0007669"/>
    <property type="project" value="TreeGrafter"/>
</dbReference>
<dbReference type="SMART" id="SM00028">
    <property type="entry name" value="TPR"/>
    <property type="match status" value="6"/>
</dbReference>
<keyword evidence="4" id="KW-1133">Transmembrane helix</keyword>
<feature type="transmembrane region" description="Helical" evidence="4">
    <location>
        <begin position="390"/>
        <end position="408"/>
    </location>
</feature>
<keyword evidence="6" id="KW-1185">Reference proteome</keyword>
<dbReference type="Pfam" id="PF11028">
    <property type="entry name" value="TMEM260-like"/>
    <property type="match status" value="1"/>
</dbReference>
<feature type="transmembrane region" description="Helical" evidence="4">
    <location>
        <begin position="128"/>
        <end position="147"/>
    </location>
</feature>